<evidence type="ECO:0000256" key="1">
    <source>
        <dbReference type="SAM" id="MobiDB-lite"/>
    </source>
</evidence>
<dbReference type="PaxDb" id="2903-EOD23285"/>
<dbReference type="EnsemblProtists" id="EOD23285">
    <property type="protein sequence ID" value="EOD23285"/>
    <property type="gene ID" value="EMIHUDRAFT_255014"/>
</dbReference>
<keyword evidence="2" id="KW-1133">Transmembrane helix</keyword>
<keyword evidence="2" id="KW-0812">Transmembrane</keyword>
<dbReference type="KEGG" id="ehx:EMIHUDRAFT_255014"/>
<keyword evidence="4" id="KW-1185">Reference proteome</keyword>
<dbReference type="GeneID" id="17268832"/>
<name>A0A0D3JIF0_EMIH1</name>
<feature type="region of interest" description="Disordered" evidence="1">
    <location>
        <begin position="53"/>
        <end position="87"/>
    </location>
</feature>
<dbReference type="Proteomes" id="UP000013827">
    <property type="component" value="Unassembled WGS sequence"/>
</dbReference>
<feature type="region of interest" description="Disordered" evidence="1">
    <location>
        <begin position="198"/>
        <end position="222"/>
    </location>
</feature>
<evidence type="ECO:0000313" key="3">
    <source>
        <dbReference type="EnsemblProtists" id="EOD23285"/>
    </source>
</evidence>
<dbReference type="AlphaFoldDB" id="A0A0D3JIF0"/>
<accession>A0A0D3JIF0</accession>
<sequence>MAKPAQQLRSSIVCASALVSFGFFGVLIATVIQQDRDSASALSVGTLSAQLTPRHSVIQGPRSGQGGERPRTPIARGGNGPVASHRSTLRARPGIPERMQAQQHPRRPRLSLVRNSTLRRIPRNSTLMALRRAHMASLHLARQKPGQLGGKPSLRKLTGVDPAHERAAFTVSEERERGFWDFAPSDGPTRIVKIRQQETGSASMSAVASHAPDSSENDPREKCASAAHFSSQAVTAALATLASLEGSPGPAAALARPTGGLMLIDAFTLVGLAGKYASRSGAARLLEAEPPVL</sequence>
<dbReference type="HOGENOM" id="CLU_951334_0_0_1"/>
<feature type="transmembrane region" description="Helical" evidence="2">
    <location>
        <begin position="12"/>
        <end position="32"/>
    </location>
</feature>
<protein>
    <submittedName>
        <fullName evidence="3">Uncharacterized protein</fullName>
    </submittedName>
</protein>
<reference evidence="4" key="1">
    <citation type="journal article" date="2013" name="Nature">
        <title>Pan genome of the phytoplankton Emiliania underpins its global distribution.</title>
        <authorList>
            <person name="Read B.A."/>
            <person name="Kegel J."/>
            <person name="Klute M.J."/>
            <person name="Kuo A."/>
            <person name="Lefebvre S.C."/>
            <person name="Maumus F."/>
            <person name="Mayer C."/>
            <person name="Miller J."/>
            <person name="Monier A."/>
            <person name="Salamov A."/>
            <person name="Young J."/>
            <person name="Aguilar M."/>
            <person name="Claverie J.M."/>
            <person name="Frickenhaus S."/>
            <person name="Gonzalez K."/>
            <person name="Herman E.K."/>
            <person name="Lin Y.C."/>
            <person name="Napier J."/>
            <person name="Ogata H."/>
            <person name="Sarno A.F."/>
            <person name="Shmutz J."/>
            <person name="Schroeder D."/>
            <person name="de Vargas C."/>
            <person name="Verret F."/>
            <person name="von Dassow P."/>
            <person name="Valentin K."/>
            <person name="Van de Peer Y."/>
            <person name="Wheeler G."/>
            <person name="Dacks J.B."/>
            <person name="Delwiche C.F."/>
            <person name="Dyhrman S.T."/>
            <person name="Glockner G."/>
            <person name="John U."/>
            <person name="Richards T."/>
            <person name="Worden A.Z."/>
            <person name="Zhang X."/>
            <person name="Grigoriev I.V."/>
            <person name="Allen A.E."/>
            <person name="Bidle K."/>
            <person name="Borodovsky M."/>
            <person name="Bowler C."/>
            <person name="Brownlee C."/>
            <person name="Cock J.M."/>
            <person name="Elias M."/>
            <person name="Gladyshev V.N."/>
            <person name="Groth M."/>
            <person name="Guda C."/>
            <person name="Hadaegh A."/>
            <person name="Iglesias-Rodriguez M.D."/>
            <person name="Jenkins J."/>
            <person name="Jones B.M."/>
            <person name="Lawson T."/>
            <person name="Leese F."/>
            <person name="Lindquist E."/>
            <person name="Lobanov A."/>
            <person name="Lomsadze A."/>
            <person name="Malik S.B."/>
            <person name="Marsh M.E."/>
            <person name="Mackinder L."/>
            <person name="Mock T."/>
            <person name="Mueller-Roeber B."/>
            <person name="Pagarete A."/>
            <person name="Parker M."/>
            <person name="Probert I."/>
            <person name="Quesneville H."/>
            <person name="Raines C."/>
            <person name="Rensing S.A."/>
            <person name="Riano-Pachon D.M."/>
            <person name="Richier S."/>
            <person name="Rokitta S."/>
            <person name="Shiraiwa Y."/>
            <person name="Soanes D.M."/>
            <person name="van der Giezen M."/>
            <person name="Wahlund T.M."/>
            <person name="Williams B."/>
            <person name="Wilson W."/>
            <person name="Wolfe G."/>
            <person name="Wurch L.L."/>
        </authorList>
    </citation>
    <scope>NUCLEOTIDE SEQUENCE</scope>
</reference>
<evidence type="ECO:0000256" key="2">
    <source>
        <dbReference type="SAM" id="Phobius"/>
    </source>
</evidence>
<reference evidence="3" key="2">
    <citation type="submission" date="2024-10" db="UniProtKB">
        <authorList>
            <consortium name="EnsemblProtists"/>
        </authorList>
    </citation>
    <scope>IDENTIFICATION</scope>
</reference>
<dbReference type="RefSeq" id="XP_005775714.1">
    <property type="nucleotide sequence ID" value="XM_005775657.1"/>
</dbReference>
<keyword evidence="2" id="KW-0472">Membrane</keyword>
<evidence type="ECO:0000313" key="4">
    <source>
        <dbReference type="Proteomes" id="UP000013827"/>
    </source>
</evidence>
<organism evidence="3 4">
    <name type="scientific">Emiliania huxleyi (strain CCMP1516)</name>
    <dbReference type="NCBI Taxonomy" id="280463"/>
    <lineage>
        <taxon>Eukaryota</taxon>
        <taxon>Haptista</taxon>
        <taxon>Haptophyta</taxon>
        <taxon>Prymnesiophyceae</taxon>
        <taxon>Isochrysidales</taxon>
        <taxon>Noelaerhabdaceae</taxon>
        <taxon>Emiliania</taxon>
    </lineage>
</organism>
<proteinExistence type="predicted"/>